<evidence type="ECO:0000313" key="3">
    <source>
        <dbReference type="Proteomes" id="UP000259030"/>
    </source>
</evidence>
<accession>A0A221T109</accession>
<protein>
    <submittedName>
        <fullName evidence="2">Uncharacterized protein</fullName>
    </submittedName>
</protein>
<keyword evidence="3" id="KW-1185">Reference proteome</keyword>
<geneLocation type="plasmid" evidence="3">
    <name>pdfi1</name>
</geneLocation>
<reference evidence="2 3" key="1">
    <citation type="submission" date="2017-05" db="EMBL/GenBank/DDBJ databases">
        <title>The complete genome sequence of Deinococcus ficus isolated from the rhizosphere of the Ficus religiosa L. in Taiwan.</title>
        <authorList>
            <person name="Wu K.-M."/>
            <person name="Liao T.-L."/>
            <person name="Liu Y.-M."/>
            <person name="Young C.-C."/>
            <person name="Tsai S.-F."/>
        </authorList>
    </citation>
    <scope>NUCLEOTIDE SEQUENCE [LARGE SCALE GENOMIC DNA]</scope>
    <source>
        <strain evidence="2 3">CC-FR2-10</strain>
        <plasmid evidence="3">pdfi1</plasmid>
    </source>
</reference>
<evidence type="ECO:0000313" key="2">
    <source>
        <dbReference type="EMBL" id="ASN82588.1"/>
    </source>
</evidence>
<feature type="transmembrane region" description="Helical" evidence="1">
    <location>
        <begin position="66"/>
        <end position="87"/>
    </location>
</feature>
<organism evidence="2 3">
    <name type="scientific">Deinococcus ficus</name>
    <dbReference type="NCBI Taxonomy" id="317577"/>
    <lineage>
        <taxon>Bacteria</taxon>
        <taxon>Thermotogati</taxon>
        <taxon>Deinococcota</taxon>
        <taxon>Deinococci</taxon>
        <taxon>Deinococcales</taxon>
        <taxon>Deinococcaceae</taxon>
        <taxon>Deinococcus</taxon>
    </lineage>
</organism>
<feature type="transmembrane region" description="Helical" evidence="1">
    <location>
        <begin position="39"/>
        <end position="59"/>
    </location>
</feature>
<keyword evidence="1" id="KW-0472">Membrane</keyword>
<dbReference type="AlphaFoldDB" id="A0A221T109"/>
<evidence type="ECO:0000256" key="1">
    <source>
        <dbReference type="SAM" id="Phobius"/>
    </source>
</evidence>
<dbReference type="RefSeq" id="WP_027464331.1">
    <property type="nucleotide sequence ID" value="NZ_CP021082.1"/>
</dbReference>
<gene>
    <name evidence="2" type="ORF">DFI_15545</name>
</gene>
<dbReference type="Proteomes" id="UP000259030">
    <property type="component" value="Plasmid pDFI1"/>
</dbReference>
<sequence>MKSRSLAFKVTSVWLLLAGVLLLFPTVGNQVFGLDLTNWGIASEYGGVLLGVGALYWLFSTDAERYAPAMGVIAAGLMLNVVINLYWWAVGHYALQSAVFNVVINTLLAGWMWTVRPRSRVGVRETTPV</sequence>
<proteinExistence type="predicted"/>
<dbReference type="EMBL" id="CP021082">
    <property type="protein sequence ID" value="ASN82588.1"/>
    <property type="molecule type" value="Genomic_DNA"/>
</dbReference>
<keyword evidence="1" id="KW-0812">Transmembrane</keyword>
<dbReference type="KEGG" id="dfc:DFI_15545"/>
<keyword evidence="2" id="KW-0614">Plasmid</keyword>
<keyword evidence="1" id="KW-1133">Transmembrane helix</keyword>
<name>A0A221T109_9DEIO</name>
<feature type="transmembrane region" description="Helical" evidence="1">
    <location>
        <begin position="93"/>
        <end position="114"/>
    </location>
</feature>